<feature type="region of interest" description="Disordered" evidence="1">
    <location>
        <begin position="101"/>
        <end position="134"/>
    </location>
</feature>
<dbReference type="AlphaFoldDB" id="A0A484FNF5"/>
<sequence length="134" mass="14880">MESFGRGEKVGEVYGYTAVRSSSPSRRRVGQGANGGSEAPSMVWERRGFAWELWQMAWVQGGDGRVARADPGLVKLPDHRLVAAYIPLLGVPSFILQAPQEERKHKQHLKARPCGTERRGRSQGRRLDNSGILL</sequence>
<dbReference type="EMBL" id="AMCV02000020">
    <property type="protein sequence ID" value="TDZ19215.1"/>
    <property type="molecule type" value="Genomic_DNA"/>
</dbReference>
<evidence type="ECO:0000313" key="2">
    <source>
        <dbReference type="EMBL" id="TDZ19215.1"/>
    </source>
</evidence>
<reference evidence="3" key="2">
    <citation type="journal article" date="2019" name="Mol. Plant Microbe Interact.">
        <title>Genome sequence resources for four phytopathogenic fungi from the Colletotrichum orbiculare species complex.</title>
        <authorList>
            <person name="Gan P."/>
            <person name="Tsushima A."/>
            <person name="Narusaka M."/>
            <person name="Narusaka Y."/>
            <person name="Takano Y."/>
            <person name="Kubo Y."/>
            <person name="Shirasu K."/>
        </authorList>
    </citation>
    <scope>GENOME REANNOTATION</scope>
    <source>
        <strain evidence="3">104-T / ATCC 96160 / CBS 514.97 / LARS 414 / MAFF 240422</strain>
    </source>
</reference>
<comment type="caution">
    <text evidence="2">The sequence shown here is derived from an EMBL/GenBank/DDBJ whole genome shotgun (WGS) entry which is preliminary data.</text>
</comment>
<feature type="compositionally biased region" description="Basic and acidic residues" evidence="1">
    <location>
        <begin position="115"/>
        <end position="128"/>
    </location>
</feature>
<reference evidence="3" key="1">
    <citation type="journal article" date="2013" name="New Phytol.">
        <title>Comparative genomic and transcriptomic analyses reveal the hemibiotrophic stage shift of Colletotrichum fungi.</title>
        <authorList>
            <person name="Gan P."/>
            <person name="Ikeda K."/>
            <person name="Irieda H."/>
            <person name="Narusaka M."/>
            <person name="O'Connell R.J."/>
            <person name="Narusaka Y."/>
            <person name="Takano Y."/>
            <person name="Kubo Y."/>
            <person name="Shirasu K."/>
        </authorList>
    </citation>
    <scope>NUCLEOTIDE SEQUENCE [LARGE SCALE GENOMIC DNA]</scope>
    <source>
        <strain evidence="3">104-T / ATCC 96160 / CBS 514.97 / LARS 414 / MAFF 240422</strain>
    </source>
</reference>
<protein>
    <submittedName>
        <fullName evidence="2">Uncharacterized protein</fullName>
    </submittedName>
</protein>
<evidence type="ECO:0000313" key="3">
    <source>
        <dbReference type="Proteomes" id="UP000014480"/>
    </source>
</evidence>
<accession>A0A484FNF5</accession>
<feature type="region of interest" description="Disordered" evidence="1">
    <location>
        <begin position="20"/>
        <end position="40"/>
    </location>
</feature>
<gene>
    <name evidence="2" type="ORF">Cob_v007843</name>
</gene>
<name>A0A484FNF5_COLOR</name>
<organism evidence="2 3">
    <name type="scientific">Colletotrichum orbiculare (strain 104-T / ATCC 96160 / CBS 514.97 / LARS 414 / MAFF 240422)</name>
    <name type="common">Cucumber anthracnose fungus</name>
    <name type="synonym">Colletotrichum lagenarium</name>
    <dbReference type="NCBI Taxonomy" id="1213857"/>
    <lineage>
        <taxon>Eukaryota</taxon>
        <taxon>Fungi</taxon>
        <taxon>Dikarya</taxon>
        <taxon>Ascomycota</taxon>
        <taxon>Pezizomycotina</taxon>
        <taxon>Sordariomycetes</taxon>
        <taxon>Hypocreomycetidae</taxon>
        <taxon>Glomerellales</taxon>
        <taxon>Glomerellaceae</taxon>
        <taxon>Colletotrichum</taxon>
        <taxon>Colletotrichum orbiculare species complex</taxon>
    </lineage>
</organism>
<evidence type="ECO:0000256" key="1">
    <source>
        <dbReference type="SAM" id="MobiDB-lite"/>
    </source>
</evidence>
<proteinExistence type="predicted"/>
<keyword evidence="3" id="KW-1185">Reference proteome</keyword>
<dbReference type="Proteomes" id="UP000014480">
    <property type="component" value="Unassembled WGS sequence"/>
</dbReference>